<dbReference type="InterPro" id="IPR001478">
    <property type="entry name" value="PDZ"/>
</dbReference>
<dbReference type="FunFam" id="3.90.226.10:FF:000029">
    <property type="entry name" value="Peptidase, S41 family"/>
    <property type="match status" value="1"/>
</dbReference>
<evidence type="ECO:0000256" key="4">
    <source>
        <dbReference type="ARBA" id="ARBA00022825"/>
    </source>
</evidence>
<dbReference type="InterPro" id="IPR055210">
    <property type="entry name" value="CtpA/B_N"/>
</dbReference>
<dbReference type="SUPFAM" id="SSF52096">
    <property type="entry name" value="ClpP/crotonase"/>
    <property type="match status" value="1"/>
</dbReference>
<dbReference type="InterPro" id="IPR029045">
    <property type="entry name" value="ClpP/crotonase-like_dom_sf"/>
</dbReference>
<dbReference type="SMART" id="SM00245">
    <property type="entry name" value="TSPc"/>
    <property type="match status" value="1"/>
</dbReference>
<dbReference type="InterPro" id="IPR004447">
    <property type="entry name" value="Peptidase_S41A"/>
</dbReference>
<protein>
    <submittedName>
        <fullName evidence="8">Carboxyl-terminal protease</fullName>
    </submittedName>
</protein>
<dbReference type="SUPFAM" id="SSF50156">
    <property type="entry name" value="PDZ domain-like"/>
    <property type="match status" value="1"/>
</dbReference>
<dbReference type="Pfam" id="PF17820">
    <property type="entry name" value="PDZ_6"/>
    <property type="match status" value="1"/>
</dbReference>
<dbReference type="GO" id="GO:0030288">
    <property type="term" value="C:outer membrane-bounded periplasmic space"/>
    <property type="evidence" value="ECO:0007669"/>
    <property type="project" value="TreeGrafter"/>
</dbReference>
<organism evidence="8 9">
    <name type="scientific">Desulfovibrio ferrophilus</name>
    <dbReference type="NCBI Taxonomy" id="241368"/>
    <lineage>
        <taxon>Bacteria</taxon>
        <taxon>Pseudomonadati</taxon>
        <taxon>Thermodesulfobacteriota</taxon>
        <taxon>Desulfovibrionia</taxon>
        <taxon>Desulfovibrionales</taxon>
        <taxon>Desulfovibrionaceae</taxon>
        <taxon>Desulfovibrio</taxon>
    </lineage>
</organism>
<keyword evidence="6" id="KW-0732">Signal</keyword>
<keyword evidence="3 5" id="KW-0378">Hydrolase</keyword>
<evidence type="ECO:0000313" key="9">
    <source>
        <dbReference type="Proteomes" id="UP000269883"/>
    </source>
</evidence>
<keyword evidence="9" id="KW-1185">Reference proteome</keyword>
<dbReference type="PROSITE" id="PS50106">
    <property type="entry name" value="PDZ"/>
    <property type="match status" value="1"/>
</dbReference>
<dbReference type="OrthoDB" id="9812068at2"/>
<dbReference type="Gene3D" id="2.30.42.10">
    <property type="match status" value="1"/>
</dbReference>
<keyword evidence="2 5" id="KW-0645">Protease</keyword>
<dbReference type="Proteomes" id="UP000269883">
    <property type="component" value="Chromosome"/>
</dbReference>
<dbReference type="Pfam" id="PF03572">
    <property type="entry name" value="Peptidase_S41"/>
    <property type="match status" value="1"/>
</dbReference>
<dbReference type="Gene3D" id="3.30.750.44">
    <property type="match status" value="1"/>
</dbReference>
<reference evidence="8 9" key="1">
    <citation type="journal article" date="2018" name="Sci. Adv.">
        <title>Multi-heme cytochromes provide a pathway for survival in energy-limited environments.</title>
        <authorList>
            <person name="Deng X."/>
            <person name="Dohmae N."/>
            <person name="Nealson K.H."/>
            <person name="Hashimoto K."/>
            <person name="Okamoto A."/>
        </authorList>
    </citation>
    <scope>NUCLEOTIDE SEQUENCE [LARGE SCALE GENOMIC DNA]</scope>
    <source>
        <strain evidence="8 9">IS5</strain>
    </source>
</reference>
<dbReference type="InterPro" id="IPR036034">
    <property type="entry name" value="PDZ_sf"/>
</dbReference>
<evidence type="ECO:0000256" key="2">
    <source>
        <dbReference type="ARBA" id="ARBA00022670"/>
    </source>
</evidence>
<dbReference type="RefSeq" id="WP_126377812.1">
    <property type="nucleotide sequence ID" value="NZ_AP017378.1"/>
</dbReference>
<dbReference type="GO" id="GO:0006508">
    <property type="term" value="P:proteolysis"/>
    <property type="evidence" value="ECO:0007669"/>
    <property type="project" value="UniProtKB-KW"/>
</dbReference>
<dbReference type="GO" id="GO:0008236">
    <property type="term" value="F:serine-type peptidase activity"/>
    <property type="evidence" value="ECO:0007669"/>
    <property type="project" value="UniProtKB-KW"/>
</dbReference>
<dbReference type="Gene3D" id="3.90.226.10">
    <property type="entry name" value="2-enoyl-CoA Hydratase, Chain A, domain 1"/>
    <property type="match status" value="1"/>
</dbReference>
<sequence>MRLATWTGTFLVVALLTLSTGPSMANQEDPYAPLKRFSQVLDLVETNYVREVPREDLINGAIRGMLEDLDPHSMFMAPEDFQEMQISTSGEFGGIGIEISIRDGRLTVIAPIEDTPADKAGLQAGDLILEIDGDSTQDITLIEAVKKIRGPKGSEVNLTILHKGEGKPLTVPIERATIPILGAKSEVLESGYLYLRLTRFNENTTREMRAAIKKTKKKGELKGIILDMRNNPGGLLEQAVSVADTFLSKGNIVYIQGREKDNRKDFDARPSSGDVDVPMVVLINAGSASASEIVAGALQDHNRALLVGERTFGKATVQTVIPLSDGSGIKLTTALYYTPSGRSIQAEGIAPDLVYPFEAPSEKEERGKVMRERDLSGHIETNNGAKGKDKQTITDKAKEMLERDNQLRMALQLVKKLPSLSLIKSGGN</sequence>
<accession>A0A2Z6AXU4</accession>
<dbReference type="CDD" id="cd07560">
    <property type="entry name" value="Peptidase_S41_CPP"/>
    <property type="match status" value="1"/>
</dbReference>
<dbReference type="SMART" id="SM00228">
    <property type="entry name" value="PDZ"/>
    <property type="match status" value="1"/>
</dbReference>
<evidence type="ECO:0000256" key="1">
    <source>
        <dbReference type="ARBA" id="ARBA00009179"/>
    </source>
</evidence>
<keyword evidence="4 5" id="KW-0720">Serine protease</keyword>
<dbReference type="KEGG" id="dfl:DFE_1312"/>
<evidence type="ECO:0000256" key="5">
    <source>
        <dbReference type="RuleBase" id="RU004404"/>
    </source>
</evidence>
<dbReference type="GO" id="GO:0007165">
    <property type="term" value="P:signal transduction"/>
    <property type="evidence" value="ECO:0007669"/>
    <property type="project" value="TreeGrafter"/>
</dbReference>
<comment type="similarity">
    <text evidence="1 5">Belongs to the peptidase S41A family.</text>
</comment>
<feature type="domain" description="PDZ" evidence="7">
    <location>
        <begin position="83"/>
        <end position="149"/>
    </location>
</feature>
<evidence type="ECO:0000256" key="3">
    <source>
        <dbReference type="ARBA" id="ARBA00022801"/>
    </source>
</evidence>
<evidence type="ECO:0000256" key="6">
    <source>
        <dbReference type="SAM" id="SignalP"/>
    </source>
</evidence>
<dbReference type="AlphaFoldDB" id="A0A2Z6AXU4"/>
<dbReference type="GO" id="GO:0004175">
    <property type="term" value="F:endopeptidase activity"/>
    <property type="evidence" value="ECO:0007669"/>
    <property type="project" value="TreeGrafter"/>
</dbReference>
<proteinExistence type="inferred from homology"/>
<gene>
    <name evidence="8" type="ORF">DFE_1312</name>
</gene>
<dbReference type="NCBIfam" id="TIGR00225">
    <property type="entry name" value="prc"/>
    <property type="match status" value="1"/>
</dbReference>
<dbReference type="InterPro" id="IPR041489">
    <property type="entry name" value="PDZ_6"/>
</dbReference>
<dbReference type="PANTHER" id="PTHR32060">
    <property type="entry name" value="TAIL-SPECIFIC PROTEASE"/>
    <property type="match status" value="1"/>
</dbReference>
<evidence type="ECO:0000313" key="8">
    <source>
        <dbReference type="EMBL" id="BBD08038.1"/>
    </source>
</evidence>
<name>A0A2Z6AXU4_9BACT</name>
<feature type="signal peptide" evidence="6">
    <location>
        <begin position="1"/>
        <end position="25"/>
    </location>
</feature>
<feature type="chain" id="PRO_5016348387" evidence="6">
    <location>
        <begin position="26"/>
        <end position="428"/>
    </location>
</feature>
<dbReference type="CDD" id="cd06782">
    <property type="entry name" value="cpPDZ_CPP-like"/>
    <property type="match status" value="1"/>
</dbReference>
<dbReference type="InterPro" id="IPR005151">
    <property type="entry name" value="Tail-specific_protease"/>
</dbReference>
<dbReference type="EMBL" id="AP017378">
    <property type="protein sequence ID" value="BBD08038.1"/>
    <property type="molecule type" value="Genomic_DNA"/>
</dbReference>
<evidence type="ECO:0000259" key="7">
    <source>
        <dbReference type="PROSITE" id="PS50106"/>
    </source>
</evidence>
<dbReference type="PANTHER" id="PTHR32060:SF30">
    <property type="entry name" value="CARBOXY-TERMINAL PROCESSING PROTEASE CTPA"/>
    <property type="match status" value="1"/>
</dbReference>
<dbReference type="Pfam" id="PF22694">
    <property type="entry name" value="CtpB_N-like"/>
    <property type="match status" value="1"/>
</dbReference>
<dbReference type="FunFam" id="2.30.42.10:FF:000063">
    <property type="entry name" value="Peptidase, S41 family"/>
    <property type="match status" value="1"/>
</dbReference>